<feature type="region of interest" description="Disordered" evidence="3">
    <location>
        <begin position="1"/>
        <end position="153"/>
    </location>
</feature>
<dbReference type="Gene3D" id="2.30.29.30">
    <property type="entry name" value="Pleckstrin-homology domain (PH domain)/Phosphotyrosine-binding domain (PTB)"/>
    <property type="match status" value="1"/>
</dbReference>
<feature type="compositionally biased region" description="Polar residues" evidence="3">
    <location>
        <begin position="119"/>
        <end position="128"/>
    </location>
</feature>
<feature type="domain" description="CNH" evidence="6">
    <location>
        <begin position="1315"/>
        <end position="1623"/>
    </location>
</feature>
<dbReference type="CDD" id="cd00821">
    <property type="entry name" value="PH"/>
    <property type="match status" value="1"/>
</dbReference>
<keyword evidence="2" id="KW-0344">Guanine-nucleotide releasing factor</keyword>
<dbReference type="SUPFAM" id="SSF50729">
    <property type="entry name" value="PH domain-like"/>
    <property type="match status" value="1"/>
</dbReference>
<feature type="compositionally biased region" description="Low complexity" evidence="3">
    <location>
        <begin position="176"/>
        <end position="189"/>
    </location>
</feature>
<dbReference type="SMART" id="SM00036">
    <property type="entry name" value="CNH"/>
    <property type="match status" value="1"/>
</dbReference>
<evidence type="ECO:0000256" key="1">
    <source>
        <dbReference type="ARBA" id="ARBA00022553"/>
    </source>
</evidence>
<dbReference type="PROSITE" id="PS50010">
    <property type="entry name" value="DH_2"/>
    <property type="match status" value="1"/>
</dbReference>
<evidence type="ECO:0000259" key="5">
    <source>
        <dbReference type="PROSITE" id="PS50010"/>
    </source>
</evidence>
<gene>
    <name evidence="7" type="ORF">CkaCkLH20_03182</name>
</gene>
<dbReference type="PANTHER" id="PTHR46572">
    <property type="entry name" value="RHO1 GDP-GTP EXCHANGE PROTEIN 1-RELATED"/>
    <property type="match status" value="1"/>
</dbReference>
<feature type="region of interest" description="Disordered" evidence="3">
    <location>
        <begin position="176"/>
        <end position="229"/>
    </location>
</feature>
<dbReference type="InterPro" id="IPR001180">
    <property type="entry name" value="CNH_dom"/>
</dbReference>
<comment type="caution">
    <text evidence="7">The sequence shown here is derived from an EMBL/GenBank/DDBJ whole genome shotgun (WGS) entry which is preliminary data.</text>
</comment>
<accession>A0A9P6IBV7</accession>
<dbReference type="GO" id="GO:0005085">
    <property type="term" value="F:guanyl-nucleotide exchange factor activity"/>
    <property type="evidence" value="ECO:0007669"/>
    <property type="project" value="UniProtKB-KW"/>
</dbReference>
<dbReference type="EMBL" id="JAATWM020000007">
    <property type="protein sequence ID" value="KAF9879639.1"/>
    <property type="molecule type" value="Genomic_DNA"/>
</dbReference>
<protein>
    <submittedName>
        <fullName evidence="7">Rho guanyl nucleotide exchange factor</fullName>
    </submittedName>
</protein>
<evidence type="ECO:0000313" key="8">
    <source>
        <dbReference type="Proteomes" id="UP000781932"/>
    </source>
</evidence>
<dbReference type="InterPro" id="IPR057283">
    <property type="entry name" value="RGF3_WH"/>
</dbReference>
<feature type="compositionally biased region" description="Polar residues" evidence="3">
    <location>
        <begin position="615"/>
        <end position="632"/>
    </location>
</feature>
<feature type="compositionally biased region" description="Polar residues" evidence="3">
    <location>
        <begin position="1626"/>
        <end position="1637"/>
    </location>
</feature>
<dbReference type="PROSITE" id="PS50219">
    <property type="entry name" value="CNH"/>
    <property type="match status" value="1"/>
</dbReference>
<feature type="region of interest" description="Disordered" evidence="3">
    <location>
        <begin position="1626"/>
        <end position="1650"/>
    </location>
</feature>
<keyword evidence="8" id="KW-1185">Reference proteome</keyword>
<reference evidence="7" key="1">
    <citation type="submission" date="2020-03" db="EMBL/GenBank/DDBJ databases">
        <authorList>
            <person name="He L."/>
        </authorList>
    </citation>
    <scope>NUCLEOTIDE SEQUENCE</scope>
    <source>
        <strain evidence="7">CkLH20</strain>
    </source>
</reference>
<dbReference type="PROSITE" id="PS50003">
    <property type="entry name" value="PH_DOMAIN"/>
    <property type="match status" value="1"/>
</dbReference>
<dbReference type="InterPro" id="IPR041675">
    <property type="entry name" value="PH_5"/>
</dbReference>
<dbReference type="Pfam" id="PF00780">
    <property type="entry name" value="CNH"/>
    <property type="match status" value="1"/>
</dbReference>
<feature type="compositionally biased region" description="Low complexity" evidence="3">
    <location>
        <begin position="290"/>
        <end position="304"/>
    </location>
</feature>
<dbReference type="SMART" id="SM00325">
    <property type="entry name" value="RhoGEF"/>
    <property type="match status" value="1"/>
</dbReference>
<feature type="compositionally biased region" description="Polar residues" evidence="3">
    <location>
        <begin position="563"/>
        <end position="584"/>
    </location>
</feature>
<feature type="domain" description="PH" evidence="4">
    <location>
        <begin position="1079"/>
        <end position="1248"/>
    </location>
</feature>
<sequence length="1677" mass="185403">MSFRDGQRRYGHVPPVQYPTPDHSQDQSSHLGRRPSFNNGDDAAMFDQNRAQAHGHQHTPSRGEDELFLTSPTGSSHSGGRHSYGSTNNALSGYQHQYQASSPPSSSHSTYNPQAFARTPSTATSTSLPYLPHPSHRFASTTSPTSYTPPAAPGYTPSAYNPAAYAGTAAPQRQPTYSGYNNYSQSYGSPTSPQPSAGFGQSPPASYPSSFQPMQAAGTSPAPAYEPSYSQSYGDDYGAYGTNGANSTYAASDTSSTPYPIQSEMPVGPNYAADPSSYYTIPARSDSVTSPISSPQLPQQQHSPGLQRHPTNAPLPSRPPEEPTWDPSSTPINEDQAQLMQDIEAELGGRHRPMPINGGQFSDDELQGLRRYNSDLANMNPSTASNRNNPTLTVDYEDDDDPEGTAGLLAMQQADLEDRRFSNMGVIYDATAASNALQTMPEEQSDGTDYGGMDLGALAGGYAGSLAYGSNVPVQDGSRPLPNPNDYSQAPEFRNAQIDYGGTGGLQAPTTHRLSFDEGDAEHVSLNSRQSGSESPYKEDYPDIFYHPGLTNRPLPALPGPGSDTSSMLSAQPSRSYHSHSLSNDSRTLYADSSDFIQSTTTLNSANSPFPERSISLSHNHTTQVPVQTPARSRTDAADERRKMARHLQQQQHLAAQQGSPYGSDLETSSSIAYDFTLPTGRKRKFVPSKLTSGDLRRCTEPWALSTIAAWIREMADGEPDLKQKTVEEALLKLFTAKVPTINVADAELLSARVSQLMLDAGVLVPEEEWVKFGGGQISGVLPQMTGGGCYAGKLHEDDSQAGRCYSYHCMRTLKKANLDELLLEEVKSVDWNVHYKVQEADMAEKPKKEVERQHVLHEIVNSEELFVNQLEVLRVLYRDHLRNSQPPIIPPNKIDKFLQVVFGKADAVQIVNKDNLLAQLKYRQQEQGPWINGFSDLFREWIRKARDVYIDYASQFPYAEYMVRKESDRNLLFRNFLDQVQKHKRSERLGWQHFLKTPITRLQRYSLLLETVEKKSVRDDEEKANLARAIAEIRSVTMECDTKVAEMQKKVEMMELNSMLVLRPGFHSVLNLDHLGRELIKQGDLQRMGSKGVRWVDTHALLFDHYFILAKVVSSKDGRGEKKYDVSKEPIPMPLLFLDTMNDDPISKQKGITAPLARNAGAGGSDPRLNKITTNGTERPGLEHVATSSSIGSTSTSRLTPSLSTDPEGKILYPFKIKHLGHETYTLYATSGQARAEWVEKIIEAKTRHAKALFSQNAEPFRLRVLADSAFVYDAASAVGRQPGVPIRGTPLDRAVREIEEVYGPGRGPAPVCRAQVNCACGFNVYGKSIIAIGTDYGVYISDATNPRGWMRSVQTSRVTQIAVLEEFSICLVIADRSLIAYPLDVIAPVSNFPAPAHDNPRRAPQRLAKDVAFFATARMKERMLVFFKRREGMHNTFKVLEPVFQKSTEKKSRLFGGRRGMGGSTDAFRDYDEFYLPAECYSLNLFQSYIAVSTAKGFELLTLDKKQTMSIPDLKQPAIANIASRIRDQRPLGMFRLNDQEFLLAYEDCAVYVDKHGDVSRTLIMEYSGKQKKATSATMYGQYLLLFNGDYVEVRNAENGRLRQIIAGRDVRCLDFGVRGPTGGNASNNQNSWIGGQTPAGEDSKGTVKISMSHPEQHGVQIVLEMLLNDGHMEK</sequence>
<evidence type="ECO:0000313" key="7">
    <source>
        <dbReference type="EMBL" id="KAF9879639.1"/>
    </source>
</evidence>
<dbReference type="CDD" id="cd00160">
    <property type="entry name" value="RhoGEF"/>
    <property type="match status" value="1"/>
</dbReference>
<feature type="compositionally biased region" description="Low complexity" evidence="3">
    <location>
        <begin position="139"/>
        <end position="153"/>
    </location>
</feature>
<dbReference type="PANTHER" id="PTHR46572:SF1">
    <property type="entry name" value="RHO1 GUANINE NUCLEOTIDE EXCHANGE FACTOR TUS1"/>
    <property type="match status" value="1"/>
</dbReference>
<feature type="region of interest" description="Disordered" evidence="3">
    <location>
        <begin position="278"/>
        <end position="332"/>
    </location>
</feature>
<dbReference type="InterPro" id="IPR052233">
    <property type="entry name" value="Rho-type_GEFs"/>
</dbReference>
<feature type="compositionally biased region" description="Polar residues" evidence="3">
    <location>
        <begin position="525"/>
        <end position="534"/>
    </location>
</feature>
<feature type="region of interest" description="Disordered" evidence="3">
    <location>
        <begin position="1157"/>
        <end position="1204"/>
    </location>
</feature>
<evidence type="ECO:0000259" key="6">
    <source>
        <dbReference type="PROSITE" id="PS50219"/>
    </source>
</evidence>
<reference evidence="7" key="2">
    <citation type="submission" date="2020-11" db="EMBL/GenBank/DDBJ databases">
        <title>Whole genome sequencing of Colletotrichum sp.</title>
        <authorList>
            <person name="Li H."/>
        </authorList>
    </citation>
    <scope>NUCLEOTIDE SEQUENCE</scope>
    <source>
        <strain evidence="7">CkLH20</strain>
    </source>
</reference>
<dbReference type="SMART" id="SM00233">
    <property type="entry name" value="PH"/>
    <property type="match status" value="1"/>
</dbReference>
<dbReference type="Gene3D" id="1.20.900.10">
    <property type="entry name" value="Dbl homology (DH) domain"/>
    <property type="match status" value="1"/>
</dbReference>
<dbReference type="GeneID" id="62158975"/>
<dbReference type="InterPro" id="IPR000219">
    <property type="entry name" value="DH_dom"/>
</dbReference>
<feature type="compositionally biased region" description="Low complexity" evidence="3">
    <location>
        <begin position="70"/>
        <end position="87"/>
    </location>
</feature>
<organism evidence="7 8">
    <name type="scientific">Colletotrichum karsti</name>
    <dbReference type="NCBI Taxonomy" id="1095194"/>
    <lineage>
        <taxon>Eukaryota</taxon>
        <taxon>Fungi</taxon>
        <taxon>Dikarya</taxon>
        <taxon>Ascomycota</taxon>
        <taxon>Pezizomycotina</taxon>
        <taxon>Sordariomycetes</taxon>
        <taxon>Hypocreomycetidae</taxon>
        <taxon>Glomerellales</taxon>
        <taxon>Glomerellaceae</taxon>
        <taxon>Colletotrichum</taxon>
        <taxon>Colletotrichum boninense species complex</taxon>
    </lineage>
</organism>
<dbReference type="Pfam" id="PF23582">
    <property type="entry name" value="WHD_RGF3"/>
    <property type="match status" value="1"/>
</dbReference>
<name>A0A9P6IBV7_9PEZI</name>
<dbReference type="SUPFAM" id="SSF48065">
    <property type="entry name" value="DBL homology domain (DH-domain)"/>
    <property type="match status" value="1"/>
</dbReference>
<dbReference type="InterPro" id="IPR035899">
    <property type="entry name" value="DBL_dom_sf"/>
</dbReference>
<evidence type="ECO:0000256" key="2">
    <source>
        <dbReference type="ARBA" id="ARBA00022658"/>
    </source>
</evidence>
<dbReference type="InterPro" id="IPR001849">
    <property type="entry name" value="PH_domain"/>
</dbReference>
<proteinExistence type="predicted"/>
<feature type="domain" description="DH" evidence="5">
    <location>
        <begin position="852"/>
        <end position="1044"/>
    </location>
</feature>
<keyword evidence="1" id="KW-0597">Phosphoprotein</keyword>
<dbReference type="Pfam" id="PF15405">
    <property type="entry name" value="PH_5"/>
    <property type="match status" value="1"/>
</dbReference>
<feature type="compositionally biased region" description="Polar residues" evidence="3">
    <location>
        <begin position="88"/>
        <end position="100"/>
    </location>
</feature>
<feature type="compositionally biased region" description="Low complexity" evidence="3">
    <location>
        <begin position="1188"/>
        <end position="1204"/>
    </location>
</feature>
<dbReference type="Proteomes" id="UP000781932">
    <property type="component" value="Unassembled WGS sequence"/>
</dbReference>
<dbReference type="InterPro" id="IPR011993">
    <property type="entry name" value="PH-like_dom_sf"/>
</dbReference>
<evidence type="ECO:0000256" key="3">
    <source>
        <dbReference type="SAM" id="MobiDB-lite"/>
    </source>
</evidence>
<dbReference type="RefSeq" id="XP_038749100.1">
    <property type="nucleotide sequence ID" value="XM_038885901.1"/>
</dbReference>
<feature type="region of interest" description="Disordered" evidence="3">
    <location>
        <begin position="521"/>
        <end position="584"/>
    </location>
</feature>
<feature type="region of interest" description="Disordered" evidence="3">
    <location>
        <begin position="602"/>
        <end position="641"/>
    </location>
</feature>
<evidence type="ECO:0000259" key="4">
    <source>
        <dbReference type="PROSITE" id="PS50003"/>
    </source>
</evidence>
<feature type="compositionally biased region" description="Polar residues" evidence="3">
    <location>
        <begin position="203"/>
        <end position="213"/>
    </location>
</feature>
<dbReference type="OrthoDB" id="660555at2759"/>
<dbReference type="Pfam" id="PF00621">
    <property type="entry name" value="RhoGEF"/>
    <property type="match status" value="1"/>
</dbReference>